<dbReference type="EMBL" id="CP004354">
    <property type="protein sequence ID" value="AGG66342.1"/>
    <property type="molecule type" value="Genomic_DNA"/>
</dbReference>
<organism evidence="2 3">
    <name type="scientific">Corynebacterium callunae DSM 20147</name>
    <dbReference type="NCBI Taxonomy" id="1121353"/>
    <lineage>
        <taxon>Bacteria</taxon>
        <taxon>Bacillati</taxon>
        <taxon>Actinomycetota</taxon>
        <taxon>Actinomycetes</taxon>
        <taxon>Mycobacteriales</taxon>
        <taxon>Corynebacteriaceae</taxon>
        <taxon>Corynebacterium</taxon>
    </lineage>
</organism>
<dbReference type="InterPro" id="IPR029068">
    <property type="entry name" value="Glyas_Bleomycin-R_OHBP_Dase"/>
</dbReference>
<protein>
    <submittedName>
        <fullName evidence="2">Lactoylglutathione lyase</fullName>
    </submittedName>
</protein>
<dbReference type="InterPro" id="IPR004360">
    <property type="entry name" value="Glyas_Fos-R_dOase_dom"/>
</dbReference>
<dbReference type="SUPFAM" id="SSF54593">
    <property type="entry name" value="Glyoxalase/Bleomycin resistance protein/Dihydroxybiphenyl dioxygenase"/>
    <property type="match status" value="1"/>
</dbReference>
<dbReference type="GO" id="GO:0016829">
    <property type="term" value="F:lyase activity"/>
    <property type="evidence" value="ECO:0007669"/>
    <property type="project" value="UniProtKB-KW"/>
</dbReference>
<dbReference type="InterPro" id="IPR037523">
    <property type="entry name" value="VOC_core"/>
</dbReference>
<dbReference type="Pfam" id="PF00903">
    <property type="entry name" value="Glyoxalase"/>
    <property type="match status" value="1"/>
</dbReference>
<accession>M1UT55</accession>
<dbReference type="KEGG" id="ccn:H924_04480"/>
<keyword evidence="3" id="KW-1185">Reference proteome</keyword>
<evidence type="ECO:0000259" key="1">
    <source>
        <dbReference type="PROSITE" id="PS51819"/>
    </source>
</evidence>
<dbReference type="PANTHER" id="PTHR36503">
    <property type="entry name" value="BLR2520 PROTEIN"/>
    <property type="match status" value="1"/>
</dbReference>
<dbReference type="Gene3D" id="3.10.180.10">
    <property type="entry name" value="2,3-Dihydroxybiphenyl 1,2-Dioxygenase, domain 1"/>
    <property type="match status" value="1"/>
</dbReference>
<feature type="domain" description="VOC" evidence="1">
    <location>
        <begin position="1"/>
        <end position="118"/>
    </location>
</feature>
<dbReference type="HOGENOM" id="CLU_046006_21_0_11"/>
<dbReference type="Proteomes" id="UP000011760">
    <property type="component" value="Chromosome"/>
</dbReference>
<dbReference type="PROSITE" id="PS51819">
    <property type="entry name" value="VOC"/>
    <property type="match status" value="1"/>
</dbReference>
<proteinExistence type="predicted"/>
<dbReference type="eggNOG" id="COG3607">
    <property type="taxonomic scope" value="Bacteria"/>
</dbReference>
<gene>
    <name evidence="2" type="ORF">H924_04480</name>
</gene>
<reference evidence="2 3" key="1">
    <citation type="submission" date="2013-02" db="EMBL/GenBank/DDBJ databases">
        <title>The complete genome sequence of Corynebacterium callunae DSM 20147.</title>
        <authorList>
            <person name="Ruckert C."/>
            <person name="Albersmeier A."/>
            <person name="Kalinowski J."/>
        </authorList>
    </citation>
    <scope>NUCLEOTIDE SEQUENCE [LARGE SCALE GENOMIC DNA]</scope>
    <source>
        <strain evidence="2 3">DSM 20147</strain>
    </source>
</reference>
<evidence type="ECO:0000313" key="3">
    <source>
        <dbReference type="Proteomes" id="UP000011760"/>
    </source>
</evidence>
<keyword evidence="2" id="KW-0456">Lyase</keyword>
<dbReference type="AlphaFoldDB" id="M1UT55"/>
<name>M1UT55_9CORY</name>
<dbReference type="STRING" id="1121353.H924_04480"/>
<sequence>MVFINLPVSDLADSKRFYAGLGFTENLIFRDDHTASFEVSDAIVIMLLETERFQGFTERPVIEKNGPREVLNCLSVSSPEDADELVRRAQEFGGTVTRELAAEGPMYGGAFDDPDGHG</sequence>
<evidence type="ECO:0000313" key="2">
    <source>
        <dbReference type="EMBL" id="AGG66342.1"/>
    </source>
</evidence>
<dbReference type="PANTHER" id="PTHR36503:SF2">
    <property type="entry name" value="BLR2408 PROTEIN"/>
    <property type="match status" value="1"/>
</dbReference>